<protein>
    <submittedName>
        <fullName evidence="2">Phage portal protein</fullName>
    </submittedName>
</protein>
<name>A0A6G4WA17_9HYPH</name>
<evidence type="ECO:0000313" key="2">
    <source>
        <dbReference type="EMBL" id="NGO51622.1"/>
    </source>
</evidence>
<gene>
    <name evidence="2" type="ORF">G6N73_10600</name>
</gene>
<dbReference type="Proteomes" id="UP001642900">
    <property type="component" value="Unassembled WGS sequence"/>
</dbReference>
<organism evidence="2 3">
    <name type="scientific">Allomesorhizobium camelthorni</name>
    <dbReference type="NCBI Taxonomy" id="475069"/>
    <lineage>
        <taxon>Bacteria</taxon>
        <taxon>Pseudomonadati</taxon>
        <taxon>Pseudomonadota</taxon>
        <taxon>Alphaproteobacteria</taxon>
        <taxon>Hyphomicrobiales</taxon>
        <taxon>Phyllobacteriaceae</taxon>
        <taxon>Allomesorhizobium</taxon>
    </lineage>
</organism>
<dbReference type="EMBL" id="JAAKZF010000010">
    <property type="protein sequence ID" value="NGO51622.1"/>
    <property type="molecule type" value="Genomic_DNA"/>
</dbReference>
<proteinExistence type="predicted"/>
<dbReference type="InterPro" id="IPR006427">
    <property type="entry name" value="Portal_HK97"/>
</dbReference>
<dbReference type="RefSeq" id="WP_165027327.1">
    <property type="nucleotide sequence ID" value="NZ_JAAKZF010000010.1"/>
</dbReference>
<keyword evidence="3" id="KW-1185">Reference proteome</keyword>
<dbReference type="Pfam" id="PF04860">
    <property type="entry name" value="Phage_portal"/>
    <property type="match status" value="1"/>
</dbReference>
<feature type="region of interest" description="Disordered" evidence="1">
    <location>
        <begin position="397"/>
        <end position="418"/>
    </location>
</feature>
<reference evidence="2 3" key="1">
    <citation type="submission" date="2020-02" db="EMBL/GenBank/DDBJ databases">
        <title>Genome sequence of strain CCNWXJ40-4.</title>
        <authorList>
            <person name="Gao J."/>
            <person name="Sun J."/>
        </authorList>
    </citation>
    <scope>NUCLEOTIDE SEQUENCE [LARGE SCALE GENOMIC DNA]</scope>
    <source>
        <strain evidence="2 3">CCNWXJ 40-4</strain>
    </source>
</reference>
<dbReference type="InterPro" id="IPR006944">
    <property type="entry name" value="Phage/GTA_portal"/>
</dbReference>
<dbReference type="NCBIfam" id="TIGR01537">
    <property type="entry name" value="portal_HK97"/>
    <property type="match status" value="1"/>
</dbReference>
<dbReference type="AlphaFoldDB" id="A0A6G4WA17"/>
<evidence type="ECO:0000256" key="1">
    <source>
        <dbReference type="SAM" id="MobiDB-lite"/>
    </source>
</evidence>
<accession>A0A6G4WA17</accession>
<comment type="caution">
    <text evidence="2">The sequence shown here is derived from an EMBL/GenBank/DDBJ whole genome shotgun (WGS) entry which is preliminary data.</text>
</comment>
<sequence>MGFFDRWRGREQRSSIEDPRVPISSPNIITFLGLDAISASGEAVTIDSAMGVPAVWAAVNFMSGTLAGLPLHLYRRTDEGRERVKGGLATILHDAVNDETSSFEWRKHCFDQAFTGGRAYSFIERSAGRKVTNLWPLDPTKTVVKREGGRKFYQYTDGSRTHRYDAAEIIDIPFMLKSDMLQHRSPILANKDIIGLAQAVTKYGAKFFQNGGVPPFVIEGPFQSPGAMTRAAEDLSAAVQKAARESRLALSLPLGHTLKQIGVDPEKSQLVELQRFIIEQIARIYSLPPTFLQDLTHGTFSNTEQQDLHFVKHTLKRWVEQFEQELNLKLFGRGNTRQYCEMNVDGLLRGDFKTRMEGNARAIQTGQLTPNEARAMDNRKAMPNGDDLLIQGATVPLGTQPVMPVPANDNDEPKADAA</sequence>
<evidence type="ECO:0000313" key="3">
    <source>
        <dbReference type="Proteomes" id="UP001642900"/>
    </source>
</evidence>